<dbReference type="PANTHER" id="PTHR30486">
    <property type="entry name" value="TWITCHING MOTILITY PROTEIN PILT"/>
    <property type="match status" value="1"/>
</dbReference>
<dbReference type="CDD" id="cd01131">
    <property type="entry name" value="PilT"/>
    <property type="match status" value="1"/>
</dbReference>
<evidence type="ECO:0000313" key="3">
    <source>
        <dbReference type="EMBL" id="CAE09666.1"/>
    </source>
</evidence>
<dbReference type="PROSITE" id="PS00662">
    <property type="entry name" value="T2SP_E"/>
    <property type="match status" value="1"/>
</dbReference>
<dbReference type="SUPFAM" id="SSF52540">
    <property type="entry name" value="P-loop containing nucleoside triphosphate hydrolases"/>
    <property type="match status" value="1"/>
</dbReference>
<dbReference type="InterPro" id="IPR001482">
    <property type="entry name" value="T2SS/T4SS_dom"/>
</dbReference>
<reference evidence="3 4" key="1">
    <citation type="journal article" date="2003" name="Proc. Natl. Acad. Sci. U.S.A.">
        <title>Complete genome sequence and analysis of Wolinella succinogenes.</title>
        <authorList>
            <person name="Baar C."/>
            <person name="Eppinger M."/>
            <person name="Raddatz G."/>
            <person name="Simon JM."/>
            <person name="Lanz C."/>
            <person name="Klimmek O."/>
            <person name="Nandakumar R."/>
            <person name="Gross R."/>
            <person name="Rosinus A."/>
            <person name="Keller H."/>
            <person name="Jagtap P."/>
            <person name="Linke B."/>
            <person name="Meyer F."/>
            <person name="Lederer H."/>
            <person name="Schuster S.C."/>
        </authorList>
    </citation>
    <scope>NUCLEOTIDE SEQUENCE [LARGE SCALE GENOMIC DNA]</scope>
    <source>
        <strain evidence="4">ATCC 29543 / DSM 1740 / CCUG 13145 / JCM 31913 / LMG 7466 / NCTC 11488 / FDC 602W</strain>
    </source>
</reference>
<dbReference type="GO" id="GO:0016887">
    <property type="term" value="F:ATP hydrolysis activity"/>
    <property type="evidence" value="ECO:0007669"/>
    <property type="project" value="InterPro"/>
</dbReference>
<dbReference type="GO" id="GO:0005524">
    <property type="term" value="F:ATP binding"/>
    <property type="evidence" value="ECO:0007669"/>
    <property type="project" value="InterPro"/>
</dbReference>
<dbReference type="Pfam" id="PF00437">
    <property type="entry name" value="T2SSE"/>
    <property type="match status" value="1"/>
</dbReference>
<dbReference type="Gene3D" id="3.40.50.300">
    <property type="entry name" value="P-loop containing nucleotide triphosphate hydrolases"/>
    <property type="match status" value="1"/>
</dbReference>
<sequence>MAAKDQHAVNVSELTFETIDKVRRELKRLIELGGSDLHIKSNSTMRARINGEIVSFGDEIFSKSDGITFAKELLRTRFSEFVEKKEMDLVYIYDESLRFRVNIFFQMDGVSAVFRAIPSAQKTLKEMGLPEGLRKIIGMDRGLVLVTGVTGSGKSTTLASLIHEINSSKNKHIITIEDPIEFMHKDIQCIINQRSVGQDTNSFRDALRGALREDPDIILVGEMRDTETIEMALHAAETGHLVLSTLHTMDAKETINRIISVFPPHEQHRIRLILSSVISSIVAQRLVRSKNGGRVAAVEMLFKTPRVEALIKEGRDSEIPAALAEGRSIYGTQTFDQALFDFVTQGVVEEEVALSHASVPSDLKLKLSNDFFKKEGKEEEMIIGLKK</sequence>
<evidence type="ECO:0000259" key="2">
    <source>
        <dbReference type="PROSITE" id="PS00662"/>
    </source>
</evidence>
<dbReference type="KEGG" id="wsu:WS0530"/>
<keyword evidence="4" id="KW-1185">Reference proteome</keyword>
<dbReference type="AlphaFoldDB" id="Q7MSE9"/>
<dbReference type="InterPro" id="IPR027417">
    <property type="entry name" value="P-loop_NTPase"/>
</dbReference>
<dbReference type="STRING" id="273121.WS0530"/>
<feature type="domain" description="Bacterial type II secretion system protein E" evidence="2">
    <location>
        <begin position="211"/>
        <end position="225"/>
    </location>
</feature>
<dbReference type="NCBIfam" id="TIGR01420">
    <property type="entry name" value="pilT_fam"/>
    <property type="match status" value="1"/>
</dbReference>
<protein>
    <submittedName>
        <fullName evidence="3">Pilin biogenesis</fullName>
    </submittedName>
</protein>
<evidence type="ECO:0000256" key="1">
    <source>
        <dbReference type="ARBA" id="ARBA00006611"/>
    </source>
</evidence>
<dbReference type="HOGENOM" id="CLU_013446_4_0_7"/>
<dbReference type="InterPro" id="IPR003593">
    <property type="entry name" value="AAA+_ATPase"/>
</dbReference>
<dbReference type="RefSeq" id="WP_011138466.1">
    <property type="nucleotide sequence ID" value="NC_005090.1"/>
</dbReference>
<dbReference type="EMBL" id="BX571658">
    <property type="protein sequence ID" value="CAE09666.1"/>
    <property type="molecule type" value="Genomic_DNA"/>
</dbReference>
<comment type="similarity">
    <text evidence="1">Belongs to the GSP E family.</text>
</comment>
<dbReference type="SMART" id="SM00382">
    <property type="entry name" value="AAA"/>
    <property type="match status" value="1"/>
</dbReference>
<evidence type="ECO:0000313" key="4">
    <source>
        <dbReference type="Proteomes" id="UP000000422"/>
    </source>
</evidence>
<dbReference type="Proteomes" id="UP000000422">
    <property type="component" value="Chromosome"/>
</dbReference>
<dbReference type="PANTHER" id="PTHR30486:SF12">
    <property type="entry name" value="TYPE IV PILUS ATPASE PILU"/>
    <property type="match status" value="1"/>
</dbReference>
<organism evidence="4">
    <name type="scientific">Wolinella succinogenes (strain ATCC 29543 / DSM 1740 / CCUG 13145 / JCM 31913 / LMG 7466 / NCTC 11488 / FDC 602W)</name>
    <name type="common">Vibrio succinogenes</name>
    <dbReference type="NCBI Taxonomy" id="273121"/>
    <lineage>
        <taxon>Bacteria</taxon>
        <taxon>Pseudomonadati</taxon>
        <taxon>Campylobacterota</taxon>
        <taxon>Epsilonproteobacteria</taxon>
        <taxon>Campylobacterales</taxon>
        <taxon>Helicobacteraceae</taxon>
        <taxon>Wolinella</taxon>
    </lineage>
</organism>
<proteinExistence type="inferred from homology"/>
<accession>Q7MSE9</accession>
<dbReference type="InterPro" id="IPR006321">
    <property type="entry name" value="PilT/PilU"/>
</dbReference>
<gene>
    <name evidence="3" type="primary">PILT</name>
    <name evidence="3" type="ordered locus">WS0530</name>
</gene>
<name>Q7MSE9_WOLSU</name>
<dbReference type="eggNOG" id="COG2805">
    <property type="taxonomic scope" value="Bacteria"/>
</dbReference>
<dbReference type="InterPro" id="IPR050921">
    <property type="entry name" value="T4SS_GSP_E_ATPase"/>
</dbReference>
<dbReference type="Gene3D" id="3.30.450.90">
    <property type="match status" value="1"/>
</dbReference>